<proteinExistence type="predicted"/>
<dbReference type="PANTHER" id="PTHR28177">
    <property type="entry name" value="ALTERED INHERITANCE OF MITOCHONDRIA PROTEIN 19, MITOCHONDRIAL"/>
    <property type="match status" value="1"/>
</dbReference>
<sequence>MDTLKDLSTTPYLAAANSLMLLATPVISPAVESPVSSKIGSSSILRLWSRPKFVGPSTKTSLLFGSAQALGSWIIYDGDLESGSGFLGAWSALYLIVGGRGSVKALRYGRVWPLTLSAMAATSTALYTRRFVAGGFT</sequence>
<dbReference type="OrthoDB" id="5554402at2759"/>
<dbReference type="AlphaFoldDB" id="A0A0C7MNA9"/>
<accession>A0A0C7MNA9</accession>
<dbReference type="Proteomes" id="UP000054304">
    <property type="component" value="Unassembled WGS sequence"/>
</dbReference>
<keyword evidence="2" id="KW-1185">Reference proteome</keyword>
<dbReference type="GO" id="GO:0005739">
    <property type="term" value="C:mitochondrion"/>
    <property type="evidence" value="ECO:0007669"/>
    <property type="project" value="EnsemblFungi"/>
</dbReference>
<dbReference type="RefSeq" id="XP_022627596.1">
    <property type="nucleotide sequence ID" value="XM_022773087.1"/>
</dbReference>
<evidence type="ECO:0000313" key="1">
    <source>
        <dbReference type="EMBL" id="CEP61362.1"/>
    </source>
</evidence>
<dbReference type="InterPro" id="IPR019419">
    <property type="entry name" value="AIM19"/>
</dbReference>
<dbReference type="PANTHER" id="PTHR28177:SF1">
    <property type="entry name" value="ALTERED INHERITANCE OF MITOCHONDRIA PROTEIN 19, MITOCHONDRIAL"/>
    <property type="match status" value="1"/>
</dbReference>
<dbReference type="GeneID" id="34684784"/>
<gene>
    <name evidence="1" type="ORF">LALA0_S03e01156g</name>
</gene>
<dbReference type="HOGENOM" id="CLU_130042_0_0_1"/>
<name>A0A0C7MNA9_9SACH</name>
<protein>
    <submittedName>
        <fullName evidence="1">LALA0S03e01156g1_1</fullName>
    </submittedName>
</protein>
<organism evidence="1 2">
    <name type="scientific">Lachancea lanzarotensis</name>
    <dbReference type="NCBI Taxonomy" id="1245769"/>
    <lineage>
        <taxon>Eukaryota</taxon>
        <taxon>Fungi</taxon>
        <taxon>Dikarya</taxon>
        <taxon>Ascomycota</taxon>
        <taxon>Saccharomycotina</taxon>
        <taxon>Saccharomycetes</taxon>
        <taxon>Saccharomycetales</taxon>
        <taxon>Saccharomycetaceae</taxon>
        <taxon>Lachancea</taxon>
    </lineage>
</organism>
<dbReference type="EMBL" id="LN736362">
    <property type="protein sequence ID" value="CEP61362.1"/>
    <property type="molecule type" value="Genomic_DNA"/>
</dbReference>
<dbReference type="Pfam" id="PF10315">
    <property type="entry name" value="Aim19"/>
    <property type="match status" value="1"/>
</dbReference>
<reference evidence="1 2" key="1">
    <citation type="submission" date="2014-12" db="EMBL/GenBank/DDBJ databases">
        <authorList>
            <person name="Neuveglise Cecile"/>
        </authorList>
    </citation>
    <scope>NUCLEOTIDE SEQUENCE [LARGE SCALE GENOMIC DNA]</scope>
    <source>
        <strain evidence="1 2">CBS 12615</strain>
    </source>
</reference>
<evidence type="ECO:0000313" key="2">
    <source>
        <dbReference type="Proteomes" id="UP000054304"/>
    </source>
</evidence>